<dbReference type="PROSITE" id="PS50893">
    <property type="entry name" value="ABC_TRANSPORTER_2"/>
    <property type="match status" value="2"/>
</dbReference>
<protein>
    <submittedName>
        <fullName evidence="13">YejF protein</fullName>
    </submittedName>
</protein>
<evidence type="ECO:0000256" key="7">
    <source>
        <dbReference type="ARBA" id="ARBA00022989"/>
    </source>
</evidence>
<keyword evidence="4 9" id="KW-0812">Transmembrane</keyword>
<dbReference type="CDD" id="cd06261">
    <property type="entry name" value="TM_PBP2"/>
    <property type="match status" value="2"/>
</dbReference>
<dbReference type="InterPro" id="IPR035906">
    <property type="entry name" value="MetI-like_sf"/>
</dbReference>
<keyword evidence="3" id="KW-0813">Transport</keyword>
<keyword evidence="6" id="KW-0067">ATP-binding</keyword>
<evidence type="ECO:0000256" key="8">
    <source>
        <dbReference type="ARBA" id="ARBA00023136"/>
    </source>
</evidence>
<feature type="transmembrane region" description="Helical" evidence="9">
    <location>
        <begin position="1092"/>
        <end position="1116"/>
    </location>
</feature>
<dbReference type="PROSITE" id="PS00211">
    <property type="entry name" value="ABC_TRANSPORTER_1"/>
    <property type="match status" value="1"/>
</dbReference>
<dbReference type="InterPro" id="IPR003593">
    <property type="entry name" value="AAA+_ATPase"/>
</dbReference>
<evidence type="ECO:0000256" key="3">
    <source>
        <dbReference type="ARBA" id="ARBA00022448"/>
    </source>
</evidence>
<keyword evidence="7 9" id="KW-1133">Transmembrane helix</keyword>
<dbReference type="Proteomes" id="UP000649617">
    <property type="component" value="Unassembled WGS sequence"/>
</dbReference>
<evidence type="ECO:0000259" key="11">
    <source>
        <dbReference type="PROSITE" id="PS50893"/>
    </source>
</evidence>
<keyword evidence="14" id="KW-1185">Reference proteome</keyword>
<evidence type="ECO:0000256" key="1">
    <source>
        <dbReference type="ARBA" id="ARBA00004141"/>
    </source>
</evidence>
<feature type="domain" description="ABC transmembrane type-1" evidence="12">
    <location>
        <begin position="740"/>
        <end position="959"/>
    </location>
</feature>
<feature type="chain" id="PRO_5032442724" evidence="10">
    <location>
        <begin position="24"/>
        <end position="1801"/>
    </location>
</feature>
<reference evidence="13" key="1">
    <citation type="submission" date="2021-02" db="EMBL/GenBank/DDBJ databases">
        <authorList>
            <person name="Dougan E. K."/>
            <person name="Rhodes N."/>
            <person name="Thang M."/>
            <person name="Chan C."/>
        </authorList>
    </citation>
    <scope>NUCLEOTIDE SEQUENCE</scope>
</reference>
<dbReference type="Gene3D" id="3.40.190.10">
    <property type="entry name" value="Periplasmic binding protein-like II"/>
    <property type="match status" value="1"/>
</dbReference>
<dbReference type="SUPFAM" id="SSF53850">
    <property type="entry name" value="Periplasmic binding protein-like II"/>
    <property type="match status" value="1"/>
</dbReference>
<feature type="transmembrane region" description="Helical" evidence="9">
    <location>
        <begin position="936"/>
        <end position="962"/>
    </location>
</feature>
<dbReference type="Pfam" id="PF08352">
    <property type="entry name" value="oligo_HPY"/>
    <property type="match status" value="2"/>
</dbReference>
<feature type="transmembrane region" description="Helical" evidence="9">
    <location>
        <begin position="775"/>
        <end position="801"/>
    </location>
</feature>
<dbReference type="InterPro" id="IPR000914">
    <property type="entry name" value="SBP_5_dom"/>
</dbReference>
<feature type="transmembrane region" description="Helical" evidence="9">
    <location>
        <begin position="1152"/>
        <end position="1170"/>
    </location>
</feature>
<evidence type="ECO:0000256" key="9">
    <source>
        <dbReference type="SAM" id="Phobius"/>
    </source>
</evidence>
<name>A0A812RMZ8_SYMPI</name>
<evidence type="ECO:0000256" key="2">
    <source>
        <dbReference type="ARBA" id="ARBA00005417"/>
    </source>
</evidence>
<evidence type="ECO:0000259" key="12">
    <source>
        <dbReference type="PROSITE" id="PS50928"/>
    </source>
</evidence>
<evidence type="ECO:0000256" key="5">
    <source>
        <dbReference type="ARBA" id="ARBA00022741"/>
    </source>
</evidence>
<feature type="transmembrane region" description="Helical" evidence="9">
    <location>
        <begin position="1128"/>
        <end position="1146"/>
    </location>
</feature>
<dbReference type="EMBL" id="CAJNIZ010020668">
    <property type="protein sequence ID" value="CAE7443954.1"/>
    <property type="molecule type" value="Genomic_DNA"/>
</dbReference>
<dbReference type="InterPro" id="IPR000515">
    <property type="entry name" value="MetI-like"/>
</dbReference>
<proteinExistence type="inferred from homology"/>
<keyword evidence="10" id="KW-0732">Signal</keyword>
<dbReference type="NCBIfam" id="NF011712">
    <property type="entry name" value="PRK15133.1"/>
    <property type="match status" value="1"/>
</dbReference>
<dbReference type="PANTHER" id="PTHR43776:SF7">
    <property type="entry name" value="D,D-DIPEPTIDE TRANSPORT ATP-BINDING PROTEIN DDPF-RELATED"/>
    <property type="match status" value="1"/>
</dbReference>
<dbReference type="GO" id="GO:0055085">
    <property type="term" value="P:transmembrane transport"/>
    <property type="evidence" value="ECO:0007669"/>
    <property type="project" value="InterPro"/>
</dbReference>
<dbReference type="Gene3D" id="1.10.3720.10">
    <property type="entry name" value="MetI-like"/>
    <property type="match status" value="2"/>
</dbReference>
<feature type="transmembrane region" description="Helical" evidence="9">
    <location>
        <begin position="1254"/>
        <end position="1275"/>
    </location>
</feature>
<dbReference type="FunFam" id="3.40.50.300:FF:000016">
    <property type="entry name" value="Oligopeptide ABC transporter ATP-binding component"/>
    <property type="match status" value="1"/>
</dbReference>
<sequence>MAVWLRFAIVVCICISSLNDAVANYDLAPETPSGIPYAHGYAYLSELKYPPGFSHFNYVNPDAPKGGALRLGEQGNWDNFIAWATKGRTVLGVAFWESYYSHIYDGLLEEARDEPASRYGLLAEGVYYAVDGDWVAFKLREGAYWHDGEPVTVDDLLFSFEVYQTHAAPTISQPFSVFTAAEVIGPNEVRYLIDEAFHGDPVLPYRIGGVPVLPKHYWAGRDPSKTSVEPPLGSGPYRVKDFKVGRWIEYERVEDYWAAELPVNRGRYNFDIIKYDYFRDDQVRHEAVKSHVSDLREEEVPGRWFRSYDIPAKEAGFFRQEAKKVSLPSGLWWPIFWNLRQERFQDIRIREALWLVRDPAWGNEAVQRGFWSLARSYFHNSRMASSGLPSGDELALLEPMRELVPARVFTEEFAPPPGAGEGFNRGNIIRAIELFDAAGWEIRDNVMVNKVTGEPFELQLVAVSTALGFSWIAYKRVLERLGIHATIVAPEVSNWLYRMRSGDFDGGAIWFLPNNTPTVLLQNNFSSAAAEQAYSYNWPHMKDPAVDQLIDAVNRASNEREFLAAIHALDRVLLWNFYFMPGTSRSSHGLVWWDKFGYKETEPLLRIGYRDRSLMGRYLLKRLLLIIPTLFGIIAINFVIVQFAPGGPVEQAIAEASGMTMGGATANISAAGAQGPSGSSSYQGSSGLDPEFLAKLEKQFGFDKPAHERFFLMIWNYMRFDFGDSYFQDRPVVDLVIERIPVSISLGLWSLLLIYSISIPLGIAKAVRDGSRFDVATSAVLFAAYAIPGFLFSILLIIIFAGGNYLSWFPLRGLTSEGFEALSFIDQVVDYFWHLALPLTALTLGGFATLSMLTKNSFLEELSKQFVLTARAKGLTEQRVLYGHVFRNAMLIVIAGFPAAFVGILFTGALLIEVIFSLDGLGLLGFEAAMTRDFPILFGTLFAFTLVGLVMQLIGDMVYVLVDPRIDFEALWSLRIFLVLFVITLCAEMIANDRPIIMVLNGKLFVPMLVDYAETELGGELPSTADFRDPYVADLIRDGIVLWPPIRYSHNTINWNVELPLPHPPDGEHLLGTDSTGNDVLAKLIYGFRLSVLFGLSMTILASAIGITVGALQGYFGGLTDLIGQRMVEIWTGLPVLFVLIILNSIVEPTFFWMLVTLTLFSWMALTGVVRAEFLRARNFEFVRAARAMGVGNVTIMFRHVLPNAMTAALTYTPFLLNSSIATLTALDFLNLGLPLDYPSLGRLLTQAQANLQAPWLGLSVFVTLATMLTLLIFVGEGVRVTNLTVQFGDTKVVDDVSFHLQAGEIAALVGESGSGKSVSALSVLQLLPYPHASHPTGSIELDGEQMIGASKAQLQAIRGGEVGMIFQEPMTSLNPLHTVGKQIGETLRVHKGLNRGQARQKALDLLERVQLPDPNGKLDAYPHQLSGGQRQRVMIAMALANSPKLLIADEPTTALDVTIQASILDLLKELNRDMGMAILMISHDLGIVRSMANRVYVMNQGKIVENGLTEQLFTDPQHSYTHHLLNSRPGGRPAAVPEHAAEIVSARDLTVGYNIGKAWFGKSDQFIAVHPMDFTVVAGETLAVVGESGSGKTSLGLATLKLIPSSGQICYLGNNIQTLKTQELKSLRRNMQMVFQDPYGSLSPRLTVRDIVAEGLSVHERQLSPAEVDARVVEALEEVGLEPSWMSRYPHEFSGGQRQRISLARAQVLRPDFIVLDEPTSALDMSVQSQIVELLRELQQKHQLAYLFISHDLAVVRALAHRVLVMKDGVVVEQGDADQIFSNPQTQYTQALLAAAMLYD</sequence>
<gene>
    <name evidence="13" type="primary">yejF</name>
    <name evidence="13" type="ORF">SPIL2461_LOCUS10805</name>
</gene>
<organism evidence="13 14">
    <name type="scientific">Symbiodinium pilosum</name>
    <name type="common">Dinoflagellate</name>
    <dbReference type="NCBI Taxonomy" id="2952"/>
    <lineage>
        <taxon>Eukaryota</taxon>
        <taxon>Sar</taxon>
        <taxon>Alveolata</taxon>
        <taxon>Dinophyceae</taxon>
        <taxon>Suessiales</taxon>
        <taxon>Symbiodiniaceae</taxon>
        <taxon>Symbiodinium</taxon>
    </lineage>
</organism>
<dbReference type="InterPro" id="IPR003439">
    <property type="entry name" value="ABC_transporter-like_ATP-bd"/>
</dbReference>
<comment type="similarity">
    <text evidence="2">Belongs to the ABC transporter superfamily.</text>
</comment>
<dbReference type="NCBIfam" id="NF008453">
    <property type="entry name" value="PRK11308.1"/>
    <property type="match status" value="2"/>
</dbReference>
<comment type="caution">
    <text evidence="13">The sequence shown here is derived from an EMBL/GenBank/DDBJ whole genome shotgun (WGS) entry which is preliminary data.</text>
</comment>
<feature type="transmembrane region" description="Helical" evidence="9">
    <location>
        <begin position="974"/>
        <end position="991"/>
    </location>
</feature>
<keyword evidence="8 9" id="KW-0472">Membrane</keyword>
<evidence type="ECO:0000256" key="6">
    <source>
        <dbReference type="ARBA" id="ARBA00022840"/>
    </source>
</evidence>
<dbReference type="OrthoDB" id="10255969at2759"/>
<feature type="transmembrane region" description="Helical" evidence="9">
    <location>
        <begin position="889"/>
        <end position="916"/>
    </location>
</feature>
<feature type="domain" description="ABC transporter" evidence="11">
    <location>
        <begin position="1279"/>
        <end position="1526"/>
    </location>
</feature>
<feature type="transmembrane region" description="Helical" evidence="9">
    <location>
        <begin position="1214"/>
        <end position="1234"/>
    </location>
</feature>
<keyword evidence="5" id="KW-0547">Nucleotide-binding</keyword>
<evidence type="ECO:0000313" key="13">
    <source>
        <dbReference type="EMBL" id="CAE7443954.1"/>
    </source>
</evidence>
<feature type="domain" description="ABC transporter" evidence="11">
    <location>
        <begin position="1545"/>
        <end position="1794"/>
    </location>
</feature>
<comment type="subcellular location">
    <subcellularLocation>
        <location evidence="1">Membrane</location>
        <topology evidence="1">Multi-pass membrane protein</topology>
    </subcellularLocation>
</comment>
<feature type="transmembrane region" description="Helical" evidence="9">
    <location>
        <begin position="831"/>
        <end position="854"/>
    </location>
</feature>
<dbReference type="GO" id="GO:0005524">
    <property type="term" value="F:ATP binding"/>
    <property type="evidence" value="ECO:0007669"/>
    <property type="project" value="UniProtKB-KW"/>
</dbReference>
<dbReference type="Pfam" id="PF00496">
    <property type="entry name" value="SBP_bac_5"/>
    <property type="match status" value="1"/>
</dbReference>
<dbReference type="CDD" id="cd03257">
    <property type="entry name" value="ABC_NikE_OppD_transporters"/>
    <property type="match status" value="2"/>
</dbReference>
<dbReference type="GO" id="GO:0015833">
    <property type="term" value="P:peptide transport"/>
    <property type="evidence" value="ECO:0007669"/>
    <property type="project" value="InterPro"/>
</dbReference>
<dbReference type="Pfam" id="PF00005">
    <property type="entry name" value="ABC_tran"/>
    <property type="match status" value="2"/>
</dbReference>
<feature type="signal peptide" evidence="10">
    <location>
        <begin position="1"/>
        <end position="23"/>
    </location>
</feature>
<feature type="transmembrane region" description="Helical" evidence="9">
    <location>
        <begin position="623"/>
        <end position="644"/>
    </location>
</feature>
<dbReference type="Pfam" id="PF00528">
    <property type="entry name" value="BPD_transp_1"/>
    <property type="match status" value="2"/>
</dbReference>
<dbReference type="Gene3D" id="3.10.105.10">
    <property type="entry name" value="Dipeptide-binding Protein, Domain 3"/>
    <property type="match status" value="1"/>
</dbReference>
<dbReference type="PANTHER" id="PTHR43776">
    <property type="entry name" value="TRANSPORT ATP-BINDING PROTEIN"/>
    <property type="match status" value="1"/>
</dbReference>
<dbReference type="CDD" id="cd08497">
    <property type="entry name" value="MbnE-like"/>
    <property type="match status" value="1"/>
</dbReference>
<dbReference type="NCBIfam" id="NF007739">
    <property type="entry name" value="PRK10419.1"/>
    <property type="match status" value="2"/>
</dbReference>
<dbReference type="InterPro" id="IPR017871">
    <property type="entry name" value="ABC_transporter-like_CS"/>
</dbReference>
<dbReference type="SUPFAM" id="SSF161098">
    <property type="entry name" value="MetI-like"/>
    <property type="match status" value="2"/>
</dbReference>
<dbReference type="PROSITE" id="PS50928">
    <property type="entry name" value="ABC_TM1"/>
    <property type="match status" value="2"/>
</dbReference>
<dbReference type="GO" id="GO:0016887">
    <property type="term" value="F:ATP hydrolysis activity"/>
    <property type="evidence" value="ECO:0007669"/>
    <property type="project" value="InterPro"/>
</dbReference>
<accession>A0A812RMZ8</accession>
<evidence type="ECO:0000256" key="10">
    <source>
        <dbReference type="SAM" id="SignalP"/>
    </source>
</evidence>
<dbReference type="InterPro" id="IPR013563">
    <property type="entry name" value="Oligopep_ABC_C"/>
</dbReference>
<feature type="domain" description="ABC transmembrane type-1" evidence="12">
    <location>
        <begin position="1088"/>
        <end position="1280"/>
    </location>
</feature>
<dbReference type="SUPFAM" id="SSF52540">
    <property type="entry name" value="P-loop containing nucleoside triphosphate hydrolases"/>
    <property type="match status" value="2"/>
</dbReference>
<feature type="transmembrane region" description="Helical" evidence="9">
    <location>
        <begin position="740"/>
        <end position="763"/>
    </location>
</feature>
<dbReference type="SMART" id="SM00382">
    <property type="entry name" value="AAA"/>
    <property type="match status" value="2"/>
</dbReference>
<evidence type="ECO:0000313" key="14">
    <source>
        <dbReference type="Proteomes" id="UP000649617"/>
    </source>
</evidence>
<dbReference type="InterPro" id="IPR027417">
    <property type="entry name" value="P-loop_NTPase"/>
</dbReference>
<dbReference type="InterPro" id="IPR050319">
    <property type="entry name" value="ABC_transp_ATP-bind"/>
</dbReference>
<evidence type="ECO:0000256" key="4">
    <source>
        <dbReference type="ARBA" id="ARBA00022692"/>
    </source>
</evidence>
<dbReference type="GO" id="GO:0016020">
    <property type="term" value="C:membrane"/>
    <property type="evidence" value="ECO:0007669"/>
    <property type="project" value="UniProtKB-SubCell"/>
</dbReference>
<dbReference type="Gene3D" id="3.40.50.300">
    <property type="entry name" value="P-loop containing nucleotide triphosphate hydrolases"/>
    <property type="match status" value="2"/>
</dbReference>